<evidence type="ECO:0000256" key="3">
    <source>
        <dbReference type="SAM" id="Phobius"/>
    </source>
</evidence>
<feature type="transmembrane region" description="Helical" evidence="3">
    <location>
        <begin position="124"/>
        <end position="142"/>
    </location>
</feature>
<feature type="transmembrane region" description="Helical" evidence="3">
    <location>
        <begin position="149"/>
        <end position="168"/>
    </location>
</feature>
<dbReference type="EMBL" id="JAAMFM010000005">
    <property type="protein sequence ID" value="NVM94478.1"/>
    <property type="molecule type" value="Genomic_DNA"/>
</dbReference>
<comment type="caution">
    <text evidence="5">The sequence shown here is derived from an EMBL/GenBank/DDBJ whole genome shotgun (WGS) entry which is preliminary data.</text>
</comment>
<dbReference type="InterPro" id="IPR014032">
    <property type="entry name" value="Peptidase_A24A_bac"/>
</dbReference>
<evidence type="ECO:0000259" key="4">
    <source>
        <dbReference type="Pfam" id="PF01478"/>
    </source>
</evidence>
<keyword evidence="6" id="KW-1185">Reference proteome</keyword>
<keyword evidence="3" id="KW-0472">Membrane</keyword>
<dbReference type="Gene3D" id="1.20.120.1220">
    <property type="match status" value="1"/>
</dbReference>
<comment type="similarity">
    <text evidence="1 2">Belongs to the peptidase A24 family.</text>
</comment>
<evidence type="ECO:0000256" key="2">
    <source>
        <dbReference type="RuleBase" id="RU003793"/>
    </source>
</evidence>
<organism evidence="5 6">
    <name type="scientific">Arthrobacter wenxiniae</name>
    <dbReference type="NCBI Taxonomy" id="2713570"/>
    <lineage>
        <taxon>Bacteria</taxon>
        <taxon>Bacillati</taxon>
        <taxon>Actinomycetota</taxon>
        <taxon>Actinomycetes</taxon>
        <taxon>Micrococcales</taxon>
        <taxon>Micrococcaceae</taxon>
        <taxon>Arthrobacter</taxon>
    </lineage>
</organism>
<feature type="transmembrane region" description="Helical" evidence="3">
    <location>
        <begin position="15"/>
        <end position="36"/>
    </location>
</feature>
<sequence length="170" mass="17651">MVTRLLDLWEASQPLAAACAAAACLYLLFLAVQLSIVDIRTHTLPDRLVLPAYPVAGILLCSVALLAGQPVHLWRALAGLLALGALYWVLWAVYPAGMGFGDVKLAGVLGMYLGFLGWNHVLLGAAAGFVAGGLWGVALIAARRGTAKSHIPFGPSMLAGALATLLLLPG</sequence>
<dbReference type="GO" id="GO:0005886">
    <property type="term" value="C:plasma membrane"/>
    <property type="evidence" value="ECO:0007669"/>
    <property type="project" value="TreeGrafter"/>
</dbReference>
<proteinExistence type="inferred from homology"/>
<dbReference type="PROSITE" id="PS51257">
    <property type="entry name" value="PROKAR_LIPOPROTEIN"/>
    <property type="match status" value="1"/>
</dbReference>
<dbReference type="RefSeq" id="WP_176634198.1">
    <property type="nucleotide sequence ID" value="NZ_JAAMFM010000005.1"/>
</dbReference>
<keyword evidence="3" id="KW-1133">Transmembrane helix</keyword>
<name>A0A7Y7LZ79_9MICC</name>
<dbReference type="Pfam" id="PF01478">
    <property type="entry name" value="Peptidase_A24"/>
    <property type="match status" value="1"/>
</dbReference>
<evidence type="ECO:0000313" key="5">
    <source>
        <dbReference type="EMBL" id="NVM94478.1"/>
    </source>
</evidence>
<gene>
    <name evidence="5" type="ORF">G6034_06050</name>
</gene>
<dbReference type="PANTHER" id="PTHR30487">
    <property type="entry name" value="TYPE 4 PREPILIN-LIKE PROTEINS LEADER PEPTIDE-PROCESSING ENZYME"/>
    <property type="match status" value="1"/>
</dbReference>
<evidence type="ECO:0000256" key="1">
    <source>
        <dbReference type="ARBA" id="ARBA00005801"/>
    </source>
</evidence>
<dbReference type="InterPro" id="IPR050882">
    <property type="entry name" value="Prepilin_peptidase/N-MTase"/>
</dbReference>
<dbReference type="GO" id="GO:0006465">
    <property type="term" value="P:signal peptide processing"/>
    <property type="evidence" value="ECO:0007669"/>
    <property type="project" value="TreeGrafter"/>
</dbReference>
<dbReference type="InterPro" id="IPR000045">
    <property type="entry name" value="Prepilin_IV_endopep_pep"/>
</dbReference>
<dbReference type="AlphaFoldDB" id="A0A7Y7LZ79"/>
<dbReference type="PANTHER" id="PTHR30487:SF0">
    <property type="entry name" value="PREPILIN LEADER PEPTIDASE_N-METHYLTRANSFERASE-RELATED"/>
    <property type="match status" value="1"/>
</dbReference>
<feature type="transmembrane region" description="Helical" evidence="3">
    <location>
        <begin position="48"/>
        <end position="67"/>
    </location>
</feature>
<dbReference type="GO" id="GO:0004190">
    <property type="term" value="F:aspartic-type endopeptidase activity"/>
    <property type="evidence" value="ECO:0007669"/>
    <property type="project" value="InterPro"/>
</dbReference>
<dbReference type="PRINTS" id="PR00864">
    <property type="entry name" value="PREPILNPTASE"/>
</dbReference>
<accession>A0A7Y7LZ79</accession>
<keyword evidence="3" id="KW-0812">Transmembrane</keyword>
<evidence type="ECO:0000313" key="6">
    <source>
        <dbReference type="Proteomes" id="UP000543556"/>
    </source>
</evidence>
<feature type="domain" description="Prepilin type IV endopeptidase peptidase" evidence="4">
    <location>
        <begin position="26"/>
        <end position="136"/>
    </location>
</feature>
<reference evidence="5 6" key="1">
    <citation type="submission" date="2020-02" db="EMBL/GenBank/DDBJ databases">
        <title>Genome sequence of strain AETb3-4.</title>
        <authorList>
            <person name="Gao J."/>
            <person name="Zhang X."/>
        </authorList>
    </citation>
    <scope>NUCLEOTIDE SEQUENCE [LARGE SCALE GENOMIC DNA]</scope>
    <source>
        <strain evidence="5 6">AETb3-4</strain>
    </source>
</reference>
<feature type="transmembrane region" description="Helical" evidence="3">
    <location>
        <begin position="73"/>
        <end position="94"/>
    </location>
</feature>
<protein>
    <submittedName>
        <fullName evidence="5">Prepilin peptidase</fullName>
    </submittedName>
</protein>
<dbReference type="Proteomes" id="UP000543556">
    <property type="component" value="Unassembled WGS sequence"/>
</dbReference>